<evidence type="ECO:0000313" key="1">
    <source>
        <dbReference type="EMBL" id="KAK3247562.1"/>
    </source>
</evidence>
<dbReference type="Proteomes" id="UP001190700">
    <property type="component" value="Unassembled WGS sequence"/>
</dbReference>
<keyword evidence="2" id="KW-1185">Reference proteome</keyword>
<comment type="caution">
    <text evidence="1">The sequence shown here is derived from an EMBL/GenBank/DDBJ whole genome shotgun (WGS) entry which is preliminary data.</text>
</comment>
<gene>
    <name evidence="1" type="ORF">CYMTET_42941</name>
</gene>
<protein>
    <submittedName>
        <fullName evidence="1">Uncharacterized protein</fullName>
    </submittedName>
</protein>
<name>A0AAE0C366_9CHLO</name>
<evidence type="ECO:0000313" key="2">
    <source>
        <dbReference type="Proteomes" id="UP001190700"/>
    </source>
</evidence>
<accession>A0AAE0C366</accession>
<dbReference type="EMBL" id="LGRX02028852">
    <property type="protein sequence ID" value="KAK3247562.1"/>
    <property type="molecule type" value="Genomic_DNA"/>
</dbReference>
<dbReference type="AlphaFoldDB" id="A0AAE0C366"/>
<proteinExistence type="predicted"/>
<organism evidence="1 2">
    <name type="scientific">Cymbomonas tetramitiformis</name>
    <dbReference type="NCBI Taxonomy" id="36881"/>
    <lineage>
        <taxon>Eukaryota</taxon>
        <taxon>Viridiplantae</taxon>
        <taxon>Chlorophyta</taxon>
        <taxon>Pyramimonadophyceae</taxon>
        <taxon>Pyramimonadales</taxon>
        <taxon>Pyramimonadaceae</taxon>
        <taxon>Cymbomonas</taxon>
    </lineage>
</organism>
<sequence length="206" mass="22685">MSQQTTVQRSTQRALFTSAPLLLPTASVEDLITFTNTDHLAIEALRVSYETLAERLRNTFAVVTENTEAINNFPLTFMTSEAIAAHLADFDDRLNTMSAVAKKCEDSLAIIQRSPNSSPHFDNFDELAGAQLSYNVSANAIAATTDEISQADYANGMCPPKTITAVLVAKTRTELFRYFFSTNYITGLAKALKIEYYNVQSHGHSS</sequence>
<reference evidence="1 2" key="1">
    <citation type="journal article" date="2015" name="Genome Biol. Evol.">
        <title>Comparative Genomics of a Bacterivorous Green Alga Reveals Evolutionary Causalities and Consequences of Phago-Mixotrophic Mode of Nutrition.</title>
        <authorList>
            <person name="Burns J.A."/>
            <person name="Paasch A."/>
            <person name="Narechania A."/>
            <person name="Kim E."/>
        </authorList>
    </citation>
    <scope>NUCLEOTIDE SEQUENCE [LARGE SCALE GENOMIC DNA]</scope>
    <source>
        <strain evidence="1 2">PLY_AMNH</strain>
    </source>
</reference>